<feature type="transmembrane region" description="Helical" evidence="2">
    <location>
        <begin position="179"/>
        <end position="199"/>
    </location>
</feature>
<sequence>MNIRVEEKLTELPEVPKALGEDGGHFCRYYDALADEIDDDMVASLKAQLDGILIYAGLFAGVNSAFLALTLPEMSADPVDDTNALLLQLVTGSNHNITSMNDLPSASFAPASGIFSINILFSLSLTLALLAAFLAVLGQQWLVYYRKRSGGGAEVQRWEQLRRYLGAKRWRLEAILDDILPSLLQLGLVIFCIAFALYLGTLNRWICYTTAIPMGLALAFIFFMAISATLDQWCPFKSPLSRTLQLIPPSVAQPAWHTILACLSWAFTGAVKAKMTIGKAAGPMIQSAGQAAAYVRPWALRITSRAKSIAGNVYSGFGPEPSNLQFLQSTALHSALRHLVFSSGRADFLLGPPHGLQPFLPVSNDKPNFEKAIRDLQSAVYVINMAAHYSLAINHLSTTQLGLFLIGLILEPSGVRFGSFDRWSKDHAFLSVAQKPDPSRPFLPYLLACAVQSFTKIKPPSAPEKEQAEKPRLEYLSKNEE</sequence>
<evidence type="ECO:0000259" key="3">
    <source>
        <dbReference type="Pfam" id="PF20153"/>
    </source>
</evidence>
<evidence type="ECO:0000313" key="5">
    <source>
        <dbReference type="Proteomes" id="UP000054248"/>
    </source>
</evidence>
<keyword evidence="2" id="KW-0472">Membrane</keyword>
<dbReference type="HOGENOM" id="CLU_567645_0_0_1"/>
<dbReference type="Proteomes" id="UP000054248">
    <property type="component" value="Unassembled WGS sequence"/>
</dbReference>
<protein>
    <recommendedName>
        <fullName evidence="3">DUF6535 domain-containing protein</fullName>
    </recommendedName>
</protein>
<gene>
    <name evidence="4" type="ORF">M407DRAFT_28472</name>
</gene>
<proteinExistence type="predicted"/>
<feature type="region of interest" description="Disordered" evidence="1">
    <location>
        <begin position="459"/>
        <end position="481"/>
    </location>
</feature>
<dbReference type="OrthoDB" id="3235960at2759"/>
<evidence type="ECO:0000256" key="1">
    <source>
        <dbReference type="SAM" id="MobiDB-lite"/>
    </source>
</evidence>
<keyword evidence="5" id="KW-1185">Reference proteome</keyword>
<dbReference type="AlphaFoldDB" id="A0A0C3LKU8"/>
<feature type="transmembrane region" description="Helical" evidence="2">
    <location>
        <begin position="52"/>
        <end position="71"/>
    </location>
</feature>
<reference evidence="5" key="2">
    <citation type="submission" date="2015-01" db="EMBL/GenBank/DDBJ databases">
        <title>Evolutionary Origins and Diversification of the Mycorrhizal Mutualists.</title>
        <authorList>
            <consortium name="DOE Joint Genome Institute"/>
            <consortium name="Mycorrhizal Genomics Consortium"/>
            <person name="Kohler A."/>
            <person name="Kuo A."/>
            <person name="Nagy L.G."/>
            <person name="Floudas D."/>
            <person name="Copeland A."/>
            <person name="Barry K.W."/>
            <person name="Cichocki N."/>
            <person name="Veneault-Fourrey C."/>
            <person name="LaButti K."/>
            <person name="Lindquist E.A."/>
            <person name="Lipzen A."/>
            <person name="Lundell T."/>
            <person name="Morin E."/>
            <person name="Murat C."/>
            <person name="Riley R."/>
            <person name="Ohm R."/>
            <person name="Sun H."/>
            <person name="Tunlid A."/>
            <person name="Henrissat B."/>
            <person name="Grigoriev I.V."/>
            <person name="Hibbett D.S."/>
            <person name="Martin F."/>
        </authorList>
    </citation>
    <scope>NUCLEOTIDE SEQUENCE [LARGE SCALE GENOMIC DNA]</scope>
    <source>
        <strain evidence="5">MUT 4182</strain>
    </source>
</reference>
<feature type="domain" description="DUF6535" evidence="3">
    <location>
        <begin position="29"/>
        <end position="199"/>
    </location>
</feature>
<organism evidence="4 5">
    <name type="scientific">Tulasnella calospora MUT 4182</name>
    <dbReference type="NCBI Taxonomy" id="1051891"/>
    <lineage>
        <taxon>Eukaryota</taxon>
        <taxon>Fungi</taxon>
        <taxon>Dikarya</taxon>
        <taxon>Basidiomycota</taxon>
        <taxon>Agaricomycotina</taxon>
        <taxon>Agaricomycetes</taxon>
        <taxon>Cantharellales</taxon>
        <taxon>Tulasnellaceae</taxon>
        <taxon>Tulasnella</taxon>
    </lineage>
</organism>
<name>A0A0C3LKU8_9AGAM</name>
<feature type="compositionally biased region" description="Basic and acidic residues" evidence="1">
    <location>
        <begin position="463"/>
        <end position="481"/>
    </location>
</feature>
<feature type="transmembrane region" description="Helical" evidence="2">
    <location>
        <begin position="211"/>
        <end position="230"/>
    </location>
</feature>
<evidence type="ECO:0000313" key="4">
    <source>
        <dbReference type="EMBL" id="KIO21987.1"/>
    </source>
</evidence>
<evidence type="ECO:0000256" key="2">
    <source>
        <dbReference type="SAM" id="Phobius"/>
    </source>
</evidence>
<dbReference type="Pfam" id="PF20153">
    <property type="entry name" value="DUF6535"/>
    <property type="match status" value="1"/>
</dbReference>
<dbReference type="EMBL" id="KN823122">
    <property type="protein sequence ID" value="KIO21987.1"/>
    <property type="molecule type" value="Genomic_DNA"/>
</dbReference>
<accession>A0A0C3LKU8</accession>
<reference evidence="4 5" key="1">
    <citation type="submission" date="2014-04" db="EMBL/GenBank/DDBJ databases">
        <authorList>
            <consortium name="DOE Joint Genome Institute"/>
            <person name="Kuo A."/>
            <person name="Girlanda M."/>
            <person name="Perotto S."/>
            <person name="Kohler A."/>
            <person name="Nagy L.G."/>
            <person name="Floudas D."/>
            <person name="Copeland A."/>
            <person name="Barry K.W."/>
            <person name="Cichocki N."/>
            <person name="Veneault-Fourrey C."/>
            <person name="LaButti K."/>
            <person name="Lindquist E.A."/>
            <person name="Lipzen A."/>
            <person name="Lundell T."/>
            <person name="Morin E."/>
            <person name="Murat C."/>
            <person name="Sun H."/>
            <person name="Tunlid A."/>
            <person name="Henrissat B."/>
            <person name="Grigoriev I.V."/>
            <person name="Hibbett D.S."/>
            <person name="Martin F."/>
            <person name="Nordberg H.P."/>
            <person name="Cantor M.N."/>
            <person name="Hua S.X."/>
        </authorList>
    </citation>
    <scope>NUCLEOTIDE SEQUENCE [LARGE SCALE GENOMIC DNA]</scope>
    <source>
        <strain evidence="4 5">MUT 4182</strain>
    </source>
</reference>
<feature type="transmembrane region" description="Helical" evidence="2">
    <location>
        <begin position="114"/>
        <end position="138"/>
    </location>
</feature>
<keyword evidence="2" id="KW-0812">Transmembrane</keyword>
<keyword evidence="2" id="KW-1133">Transmembrane helix</keyword>
<dbReference type="InterPro" id="IPR045338">
    <property type="entry name" value="DUF6535"/>
</dbReference>